<organism evidence="6 7">
    <name type="scientific">Kyrpidia spormannii</name>
    <dbReference type="NCBI Taxonomy" id="2055160"/>
    <lineage>
        <taxon>Bacteria</taxon>
        <taxon>Bacillati</taxon>
        <taxon>Bacillota</taxon>
        <taxon>Bacilli</taxon>
        <taxon>Bacillales</taxon>
        <taxon>Alicyclobacillaceae</taxon>
        <taxon>Kyrpidia</taxon>
    </lineage>
</organism>
<feature type="active site" description="Proton donor" evidence="4">
    <location>
        <position position="43"/>
    </location>
</feature>
<dbReference type="Gene3D" id="3.30.70.1900">
    <property type="match status" value="1"/>
</dbReference>
<dbReference type="InterPro" id="IPR010156">
    <property type="entry name" value="CRISPR-assoc_prot_Cas6"/>
</dbReference>
<dbReference type="PANTHER" id="PTHR36984">
    <property type="entry name" value="CRISPR-ASSOCIATED ENDORIBONUCLEASE CAS6 1"/>
    <property type="match status" value="1"/>
</dbReference>
<evidence type="ECO:0000256" key="2">
    <source>
        <dbReference type="ARBA" id="ARBA00022884"/>
    </source>
</evidence>
<comment type="similarity">
    <text evidence="1">Belongs to the CRISPR-associated protein Cas6/Cse3/CasE family.</text>
</comment>
<feature type="domain" description="CRISPR associated protein Cas6 C-terminal" evidence="5">
    <location>
        <begin position="126"/>
        <end position="252"/>
    </location>
</feature>
<dbReference type="Pfam" id="PF01881">
    <property type="entry name" value="Cas_Cas6_C"/>
    <property type="match status" value="1"/>
</dbReference>
<dbReference type="InterPro" id="IPR049435">
    <property type="entry name" value="Cas_Cas6_C"/>
</dbReference>
<dbReference type="Gene3D" id="3.30.70.1890">
    <property type="match status" value="1"/>
</dbReference>
<dbReference type="CDD" id="cd21140">
    <property type="entry name" value="Cas6_I-like"/>
    <property type="match status" value="1"/>
</dbReference>
<dbReference type="InterPro" id="IPR045747">
    <property type="entry name" value="CRISPR-assoc_prot_Cas6_N_sf"/>
</dbReference>
<dbReference type="RefSeq" id="WP_100668604.1">
    <property type="nucleotide sequence ID" value="NZ_CP024955.1"/>
</dbReference>
<evidence type="ECO:0000259" key="5">
    <source>
        <dbReference type="Pfam" id="PF01881"/>
    </source>
</evidence>
<evidence type="ECO:0000313" key="7">
    <source>
        <dbReference type="Proteomes" id="UP000231932"/>
    </source>
</evidence>
<keyword evidence="7" id="KW-1185">Reference proteome</keyword>
<dbReference type="GO" id="GO:0016788">
    <property type="term" value="F:hydrolase activity, acting on ester bonds"/>
    <property type="evidence" value="ECO:0007669"/>
    <property type="project" value="InterPro"/>
</dbReference>
<sequence length="273" mass="30858">MRLVLTMRPSSGGDHFVLPLTYNEYVQAALYSILPEDFAAFLHDEGYSYLKRKFRMFSFSRLLGKYEVLRDEGFIRFFGPVRLVVVSPLAEFTRAVLDRLLGDAMLRLGNVELELVEVESSNPRVDSSRILVQTLSPITAYSTFFKPDGRKYTVYFHPRESSFSEVVRENLRKKVKVARDEMGIDIGFSDEEFAFDIRPVGRTKKSVVVYRDIFVQGYSGRFELIGPPAVLSLALDLSLGSKNSQGFGCVDLIKTYAEEGGDGYVDREPHSAG</sequence>
<evidence type="ECO:0000256" key="1">
    <source>
        <dbReference type="ARBA" id="ARBA00005937"/>
    </source>
</evidence>
<name>A0A2K8NB54_9BACL</name>
<keyword evidence="2" id="KW-0694">RNA-binding</keyword>
<reference evidence="7" key="1">
    <citation type="submission" date="2017-11" db="EMBL/GenBank/DDBJ databases">
        <title>Complete Genome Sequence of Kyrpidia sp. Strain EA-1, a thermophilic, hydrogen-oxidizing Bacterium, isolated from the Azores.</title>
        <authorList>
            <person name="Reiner J.E."/>
            <person name="Lapp C.J."/>
            <person name="Bunk B."/>
            <person name="Gescher J."/>
        </authorList>
    </citation>
    <scope>NUCLEOTIDE SEQUENCE [LARGE SCALE GENOMIC DNA]</scope>
    <source>
        <strain evidence="7">EA-1</strain>
    </source>
</reference>
<dbReference type="GO" id="GO:0003723">
    <property type="term" value="F:RNA binding"/>
    <property type="evidence" value="ECO:0007669"/>
    <property type="project" value="UniProtKB-KW"/>
</dbReference>
<keyword evidence="3" id="KW-0051">Antiviral defense</keyword>
<evidence type="ECO:0000256" key="4">
    <source>
        <dbReference type="PIRSR" id="PIRSR005054-50"/>
    </source>
</evidence>
<dbReference type="Proteomes" id="UP000231932">
    <property type="component" value="Chromosome"/>
</dbReference>
<dbReference type="AlphaFoldDB" id="A0A2K8NB54"/>
<dbReference type="EMBL" id="CP024955">
    <property type="protein sequence ID" value="ATY85850.1"/>
    <property type="molecule type" value="Genomic_DNA"/>
</dbReference>
<dbReference type="PANTHER" id="PTHR36984:SF1">
    <property type="entry name" value="CRISPR-ASSOCIATED ENDORIBONUCLEASE CAS6 1"/>
    <property type="match status" value="1"/>
</dbReference>
<evidence type="ECO:0000256" key="3">
    <source>
        <dbReference type="ARBA" id="ARBA00023118"/>
    </source>
</evidence>
<gene>
    <name evidence="6" type="primary">cas6</name>
    <name evidence="6" type="ORF">CVV65_13690</name>
</gene>
<accession>A0A2K8NB54</accession>
<dbReference type="NCBIfam" id="TIGR01877">
    <property type="entry name" value="cas_cas6"/>
    <property type="match status" value="1"/>
</dbReference>
<proteinExistence type="inferred from homology"/>
<feature type="active site" description="Proton acceptor" evidence="4">
    <location>
        <position position="31"/>
    </location>
</feature>
<dbReference type="KEGG" id="kyr:CVV65_13690"/>
<dbReference type="PIRSF" id="PIRSF005054">
    <property type="entry name" value="PF1131"/>
    <property type="match status" value="1"/>
</dbReference>
<protein>
    <submittedName>
        <fullName evidence="6">CRISPR-associated endoribonuclease Cas6</fullName>
    </submittedName>
</protein>
<dbReference type="GO" id="GO:0051607">
    <property type="term" value="P:defense response to virus"/>
    <property type="evidence" value="ECO:0007669"/>
    <property type="project" value="UniProtKB-KW"/>
</dbReference>
<dbReference type="OrthoDB" id="9797488at2"/>
<evidence type="ECO:0000313" key="6">
    <source>
        <dbReference type="EMBL" id="ATY85850.1"/>
    </source>
</evidence>